<keyword evidence="3" id="KW-1185">Reference proteome</keyword>
<evidence type="ECO:0000256" key="1">
    <source>
        <dbReference type="SAM" id="MobiDB-lite"/>
    </source>
</evidence>
<organism evidence="2 3">
    <name type="scientific">Portunus trituberculatus</name>
    <name type="common">Swimming crab</name>
    <name type="synonym">Neptunus trituberculatus</name>
    <dbReference type="NCBI Taxonomy" id="210409"/>
    <lineage>
        <taxon>Eukaryota</taxon>
        <taxon>Metazoa</taxon>
        <taxon>Ecdysozoa</taxon>
        <taxon>Arthropoda</taxon>
        <taxon>Crustacea</taxon>
        <taxon>Multicrustacea</taxon>
        <taxon>Malacostraca</taxon>
        <taxon>Eumalacostraca</taxon>
        <taxon>Eucarida</taxon>
        <taxon>Decapoda</taxon>
        <taxon>Pleocyemata</taxon>
        <taxon>Brachyura</taxon>
        <taxon>Eubrachyura</taxon>
        <taxon>Portunoidea</taxon>
        <taxon>Portunidae</taxon>
        <taxon>Portuninae</taxon>
        <taxon>Portunus</taxon>
    </lineage>
</organism>
<feature type="region of interest" description="Disordered" evidence="1">
    <location>
        <begin position="70"/>
        <end position="91"/>
    </location>
</feature>
<dbReference type="AlphaFoldDB" id="A0A5B7KDE4"/>
<reference evidence="2 3" key="1">
    <citation type="submission" date="2019-05" db="EMBL/GenBank/DDBJ databases">
        <title>Another draft genome of Portunus trituberculatus and its Hox gene families provides insights of decapod evolution.</title>
        <authorList>
            <person name="Jeong J.-H."/>
            <person name="Song I."/>
            <person name="Kim S."/>
            <person name="Choi T."/>
            <person name="Kim D."/>
            <person name="Ryu S."/>
            <person name="Kim W."/>
        </authorList>
    </citation>
    <scope>NUCLEOTIDE SEQUENCE [LARGE SCALE GENOMIC DNA]</scope>
    <source>
        <tissue evidence="2">Muscle</tissue>
    </source>
</reference>
<proteinExistence type="predicted"/>
<name>A0A5B7KDE4_PORTR</name>
<evidence type="ECO:0000313" key="3">
    <source>
        <dbReference type="Proteomes" id="UP000324222"/>
    </source>
</evidence>
<protein>
    <submittedName>
        <fullName evidence="2">Uncharacterized protein</fullName>
    </submittedName>
</protein>
<accession>A0A5B7KDE4</accession>
<dbReference type="EMBL" id="VSRR010134236">
    <property type="protein sequence ID" value="MPD03019.1"/>
    <property type="molecule type" value="Genomic_DNA"/>
</dbReference>
<evidence type="ECO:0000313" key="2">
    <source>
        <dbReference type="EMBL" id="MPD03019.1"/>
    </source>
</evidence>
<gene>
    <name evidence="2" type="ORF">E2C01_098634</name>
</gene>
<feature type="compositionally biased region" description="Basic and acidic residues" evidence="1">
    <location>
        <begin position="77"/>
        <end position="86"/>
    </location>
</feature>
<dbReference type="OrthoDB" id="2215036at2759"/>
<dbReference type="Proteomes" id="UP000324222">
    <property type="component" value="Unassembled WGS sequence"/>
</dbReference>
<sequence length="144" mass="15680">MICDAFLICTPVFPPISLAHFCPSRHHHCPYTPTGTTCCADRGHVGGKSPEFIPVLPEQRVAQTKWLKGTPTLPSDRVGERSDVTGEPRGSPCSCPGTAKFEFNSPSVHSVVHGHLTAKSEFRQAEIRQVRGLTVFCLVICLVV</sequence>
<comment type="caution">
    <text evidence="2">The sequence shown here is derived from an EMBL/GenBank/DDBJ whole genome shotgun (WGS) entry which is preliminary data.</text>
</comment>